<gene>
    <name evidence="1" type="ORF">D9Q98_010695</name>
</gene>
<evidence type="ECO:0000313" key="1">
    <source>
        <dbReference type="EMBL" id="KAI3423184.1"/>
    </source>
</evidence>
<proteinExistence type="predicted"/>
<name>A0A9D4TEF5_CHLVU</name>
<dbReference type="EMBL" id="SIDB01000034">
    <property type="protein sequence ID" value="KAI3423184.1"/>
    <property type="molecule type" value="Genomic_DNA"/>
</dbReference>
<dbReference type="AlphaFoldDB" id="A0A9D4TEF5"/>
<reference evidence="1" key="2">
    <citation type="submission" date="2020-11" db="EMBL/GenBank/DDBJ databases">
        <authorList>
            <person name="Cecchin M."/>
            <person name="Marcolungo L."/>
            <person name="Rossato M."/>
            <person name="Girolomoni L."/>
            <person name="Cosentino E."/>
            <person name="Cuine S."/>
            <person name="Li-Beisson Y."/>
            <person name="Delledonne M."/>
            <person name="Ballottari M."/>
        </authorList>
    </citation>
    <scope>NUCLEOTIDE SEQUENCE</scope>
    <source>
        <strain evidence="1">211/11P</strain>
        <tissue evidence="1">Whole cell</tissue>
    </source>
</reference>
<organism evidence="1 2">
    <name type="scientific">Chlorella vulgaris</name>
    <name type="common">Green alga</name>
    <dbReference type="NCBI Taxonomy" id="3077"/>
    <lineage>
        <taxon>Eukaryota</taxon>
        <taxon>Viridiplantae</taxon>
        <taxon>Chlorophyta</taxon>
        <taxon>core chlorophytes</taxon>
        <taxon>Trebouxiophyceae</taxon>
        <taxon>Chlorellales</taxon>
        <taxon>Chlorellaceae</taxon>
        <taxon>Chlorella clade</taxon>
        <taxon>Chlorella</taxon>
    </lineage>
</organism>
<dbReference type="Proteomes" id="UP001055712">
    <property type="component" value="Unassembled WGS sequence"/>
</dbReference>
<accession>A0A9D4TEF5</accession>
<comment type="caution">
    <text evidence="1">The sequence shown here is derived from an EMBL/GenBank/DDBJ whole genome shotgun (WGS) entry which is preliminary data.</text>
</comment>
<dbReference type="OrthoDB" id="521088at2759"/>
<keyword evidence="2" id="KW-1185">Reference proteome</keyword>
<sequence>MKAVSSVSLRCTPGALKPTDLNKRIAQSRRRAVQVVARTSSRAPATGFQTPPASFKVAPAAPWASATLPVVLEPSSVLDVANDPAQLTDAGFLGGGPCTRFTEMHATGKPQPPLWCQTAPAAYSHGCGQHFSVAATRRNVNADVAAWLCGLAGEELEQALQTACPGFRGAIAAATANLSPATAAATMLNLTAQYSGLLSAVAPGGSSLVVLLPTGIDALLERCISCSRLLVADEQHHAAFEAATAAATLLSNLRFGTAAAAETYSAAWNELRLVVTATASSPATTITSEAVLGLWEACARTPFVTTPWLGYRFQAAVDARIAAGWDTAECALRFAEAWACLIARKRLNPTAARSAAVMAAVDSHPLTLQQLRRADALLRLLPGVQTH</sequence>
<protein>
    <submittedName>
        <fullName evidence="1">Uncharacterized protein</fullName>
    </submittedName>
</protein>
<evidence type="ECO:0000313" key="2">
    <source>
        <dbReference type="Proteomes" id="UP001055712"/>
    </source>
</evidence>
<reference evidence="1" key="1">
    <citation type="journal article" date="2019" name="Plant J.">
        <title>Chlorella vulgaris genome assembly and annotation reveals the molecular basis for metabolic acclimation to high light conditions.</title>
        <authorList>
            <person name="Cecchin M."/>
            <person name="Marcolungo L."/>
            <person name="Rossato M."/>
            <person name="Girolomoni L."/>
            <person name="Cosentino E."/>
            <person name="Cuine S."/>
            <person name="Li-Beisson Y."/>
            <person name="Delledonne M."/>
            <person name="Ballottari M."/>
        </authorList>
    </citation>
    <scope>NUCLEOTIDE SEQUENCE</scope>
    <source>
        <strain evidence="1">211/11P</strain>
    </source>
</reference>